<dbReference type="GO" id="GO:0003941">
    <property type="term" value="F:L-serine ammonia-lyase activity"/>
    <property type="evidence" value="ECO:0007669"/>
    <property type="project" value="TreeGrafter"/>
</dbReference>
<dbReference type="InterPro" id="IPR036052">
    <property type="entry name" value="TrpB-like_PALP_sf"/>
</dbReference>
<proteinExistence type="predicted"/>
<dbReference type="Gene3D" id="3.40.50.1100">
    <property type="match status" value="1"/>
</dbReference>
<evidence type="ECO:0000256" key="2">
    <source>
        <dbReference type="ARBA" id="ARBA00022898"/>
    </source>
</evidence>
<dbReference type="PANTHER" id="PTHR48078">
    <property type="entry name" value="THREONINE DEHYDRATASE, MITOCHONDRIAL-RELATED"/>
    <property type="match status" value="1"/>
</dbReference>
<dbReference type="GO" id="GO:0006567">
    <property type="term" value="P:L-threonine catabolic process"/>
    <property type="evidence" value="ECO:0007669"/>
    <property type="project" value="TreeGrafter"/>
</dbReference>
<comment type="caution">
    <text evidence="4">The sequence shown here is derived from an EMBL/GenBank/DDBJ whole genome shotgun (WGS) entry which is preliminary data.</text>
</comment>
<evidence type="ECO:0000313" key="4">
    <source>
        <dbReference type="EMBL" id="CAF4881799.1"/>
    </source>
</evidence>
<reference evidence="4" key="1">
    <citation type="submission" date="2021-02" db="EMBL/GenBank/DDBJ databases">
        <authorList>
            <person name="Nowell W R."/>
        </authorList>
    </citation>
    <scope>NUCLEOTIDE SEQUENCE</scope>
</reference>
<evidence type="ECO:0000256" key="3">
    <source>
        <dbReference type="ARBA" id="ARBA00023239"/>
    </source>
</evidence>
<dbReference type="Proteomes" id="UP000681720">
    <property type="component" value="Unassembled WGS sequence"/>
</dbReference>
<dbReference type="GO" id="GO:0009097">
    <property type="term" value="P:isoleucine biosynthetic process"/>
    <property type="evidence" value="ECO:0007669"/>
    <property type="project" value="TreeGrafter"/>
</dbReference>
<evidence type="ECO:0000313" key="6">
    <source>
        <dbReference type="Proteomes" id="UP000681967"/>
    </source>
</evidence>
<keyword evidence="3" id="KW-0456">Lyase</keyword>
<dbReference type="Proteomes" id="UP000681967">
    <property type="component" value="Unassembled WGS sequence"/>
</dbReference>
<name>A0A8S3C1Z0_9BILA</name>
<dbReference type="SUPFAM" id="SSF53686">
    <property type="entry name" value="Tryptophan synthase beta subunit-like PLP-dependent enzymes"/>
    <property type="match status" value="1"/>
</dbReference>
<gene>
    <name evidence="4" type="ORF">BYL167_LOCUS51372</name>
    <name evidence="5" type="ORF">GIL414_LOCUS60166</name>
</gene>
<evidence type="ECO:0000256" key="1">
    <source>
        <dbReference type="ARBA" id="ARBA00001933"/>
    </source>
</evidence>
<dbReference type="PANTHER" id="PTHR48078:SF19">
    <property type="entry name" value="ACT DOMAIN-CONTAINING PROTEIN"/>
    <property type="match status" value="1"/>
</dbReference>
<feature type="non-terminal residue" evidence="4">
    <location>
        <position position="1"/>
    </location>
</feature>
<dbReference type="GO" id="GO:0004794">
    <property type="term" value="F:threonine deaminase activity"/>
    <property type="evidence" value="ECO:0007669"/>
    <property type="project" value="TreeGrafter"/>
</dbReference>
<protein>
    <submittedName>
        <fullName evidence="4">Uncharacterized protein</fullName>
    </submittedName>
</protein>
<dbReference type="EMBL" id="CAJOBJ010230925">
    <property type="protein sequence ID" value="CAF5054677.1"/>
    <property type="molecule type" value="Genomic_DNA"/>
</dbReference>
<sequence>MFQLRYVNGFDHPNILAGQGSLGLEVLDQVPDVDAIVVPTGI</sequence>
<dbReference type="GO" id="GO:0006565">
    <property type="term" value="P:L-serine catabolic process"/>
    <property type="evidence" value="ECO:0007669"/>
    <property type="project" value="TreeGrafter"/>
</dbReference>
<comment type="cofactor">
    <cofactor evidence="1">
        <name>pyridoxal 5'-phosphate</name>
        <dbReference type="ChEBI" id="CHEBI:597326"/>
    </cofactor>
</comment>
<accession>A0A8S3C1Z0</accession>
<dbReference type="AlphaFoldDB" id="A0A8S3C1Z0"/>
<organism evidence="4 6">
    <name type="scientific">Rotaria magnacalcarata</name>
    <dbReference type="NCBI Taxonomy" id="392030"/>
    <lineage>
        <taxon>Eukaryota</taxon>
        <taxon>Metazoa</taxon>
        <taxon>Spiralia</taxon>
        <taxon>Gnathifera</taxon>
        <taxon>Rotifera</taxon>
        <taxon>Eurotatoria</taxon>
        <taxon>Bdelloidea</taxon>
        <taxon>Philodinida</taxon>
        <taxon>Philodinidae</taxon>
        <taxon>Rotaria</taxon>
    </lineage>
</organism>
<dbReference type="InterPro" id="IPR050147">
    <property type="entry name" value="Ser/Thr_Dehydratase"/>
</dbReference>
<keyword evidence="2" id="KW-0663">Pyridoxal phosphate</keyword>
<dbReference type="EMBL" id="CAJOBH010161995">
    <property type="protein sequence ID" value="CAF4881799.1"/>
    <property type="molecule type" value="Genomic_DNA"/>
</dbReference>
<evidence type="ECO:0000313" key="5">
    <source>
        <dbReference type="EMBL" id="CAF5054677.1"/>
    </source>
</evidence>